<protein>
    <recommendedName>
        <fullName evidence="1">Protein kinase domain-containing protein</fullName>
    </recommendedName>
</protein>
<dbReference type="InterPro" id="IPR052945">
    <property type="entry name" value="Mitotic_Regulator"/>
</dbReference>
<dbReference type="EMBL" id="AP021888">
    <property type="protein sequence ID" value="BBP42367.1"/>
    <property type="molecule type" value="Genomic_DNA"/>
</dbReference>
<proteinExistence type="predicted"/>
<dbReference type="KEGG" id="tzo:THMIRHAT_01130"/>
<evidence type="ECO:0000313" key="3">
    <source>
        <dbReference type="Proteomes" id="UP000501466"/>
    </source>
</evidence>
<dbReference type="PANTHER" id="PTHR43628">
    <property type="entry name" value="ACTIVATOR OF C KINASE PROTEIN 1-RELATED"/>
    <property type="match status" value="1"/>
</dbReference>
<dbReference type="GO" id="GO:0005524">
    <property type="term" value="F:ATP binding"/>
    <property type="evidence" value="ECO:0007669"/>
    <property type="project" value="InterPro"/>
</dbReference>
<dbReference type="SUPFAM" id="SSF81901">
    <property type="entry name" value="HCP-like"/>
    <property type="match status" value="1"/>
</dbReference>
<dbReference type="InterPro" id="IPR011009">
    <property type="entry name" value="Kinase-like_dom_sf"/>
</dbReference>
<dbReference type="InterPro" id="IPR000719">
    <property type="entry name" value="Prot_kinase_dom"/>
</dbReference>
<dbReference type="SUPFAM" id="SSF56112">
    <property type="entry name" value="Protein kinase-like (PK-like)"/>
    <property type="match status" value="1"/>
</dbReference>
<organism evidence="2 3">
    <name type="scientific">Thiosulfativibrio zosterae</name>
    <dbReference type="NCBI Taxonomy" id="2675053"/>
    <lineage>
        <taxon>Bacteria</taxon>
        <taxon>Pseudomonadati</taxon>
        <taxon>Pseudomonadota</taxon>
        <taxon>Gammaproteobacteria</taxon>
        <taxon>Thiotrichales</taxon>
        <taxon>Piscirickettsiaceae</taxon>
        <taxon>Thiosulfativibrio</taxon>
    </lineage>
</organism>
<reference evidence="3" key="1">
    <citation type="submission" date="2019-11" db="EMBL/GenBank/DDBJ databases">
        <title>Isolation and characterization of two novel species in the genus Thiomicrorhabdus.</title>
        <authorList>
            <person name="Mochizuki J."/>
            <person name="Kojima H."/>
            <person name="Fukui M."/>
        </authorList>
    </citation>
    <scope>NUCLEOTIDE SEQUENCE [LARGE SCALE GENOMIC DNA]</scope>
    <source>
        <strain evidence="3">AkT22</strain>
    </source>
</reference>
<dbReference type="PANTHER" id="PTHR43628:SF1">
    <property type="entry name" value="CHITIN SYNTHASE REGULATORY FACTOR 2-RELATED"/>
    <property type="match status" value="1"/>
</dbReference>
<dbReference type="InterPro" id="IPR006597">
    <property type="entry name" value="Sel1-like"/>
</dbReference>
<gene>
    <name evidence="2" type="ORF">THMIRHAT_01130</name>
</gene>
<sequence>MHMTNKNGDTGGNPKNPIFIQHDLTDIEPLGQGEFASVFKATQVKLDAEKVQTIRVVDRTHHHFALKREKDLLLYLNQFSEDFPRFNEIRKQGFSYLQFFDFVGKKSLQQQVDKKGGLSDSKARLLLSNMLSTLKRVHEVGFIHGDVCPDNIIWGKGRYYLVDWSKAIPGIASYETELMVGDKRYSAPERLNGEYTDASDVYALGCTLYFALTAKHIYRLNEAHSMTDQLYAHAFNAPRKLQKLPKDWQFLIRWMTQKDPQKRLGLVDLEQWLVDKTLPKEMRQPSSNEQEAKSDFPQDSLEALANSHYLYALFKQATLYEAQGALETAFNLYENCAFHGYTRAENNLGLMYEKGSPVRQSYEQAMNNFHQAFQKGNPYAAFNLARMFEEGLGTEKNPEQAHKLYRFAALRGHFPAQNKLGMCYWKGSCVNKDIAQARYWFGLAAHYGYEPAASNIKALMADSIKQA</sequence>
<dbReference type="AlphaFoldDB" id="A0A6F8PJY2"/>
<dbReference type="GO" id="GO:0004672">
    <property type="term" value="F:protein kinase activity"/>
    <property type="evidence" value="ECO:0007669"/>
    <property type="project" value="InterPro"/>
</dbReference>
<feature type="domain" description="Protein kinase" evidence="1">
    <location>
        <begin position="24"/>
        <end position="273"/>
    </location>
</feature>
<accession>A0A6F8PJY2</accession>
<evidence type="ECO:0000313" key="2">
    <source>
        <dbReference type="EMBL" id="BBP42367.1"/>
    </source>
</evidence>
<dbReference type="SMART" id="SM00220">
    <property type="entry name" value="S_TKc"/>
    <property type="match status" value="1"/>
</dbReference>
<dbReference type="Pfam" id="PF08238">
    <property type="entry name" value="Sel1"/>
    <property type="match status" value="3"/>
</dbReference>
<dbReference type="Pfam" id="PF00069">
    <property type="entry name" value="Pkinase"/>
    <property type="match status" value="1"/>
</dbReference>
<dbReference type="Proteomes" id="UP000501466">
    <property type="component" value="Chromosome"/>
</dbReference>
<dbReference type="Gene3D" id="1.10.510.10">
    <property type="entry name" value="Transferase(Phosphotransferase) domain 1"/>
    <property type="match status" value="1"/>
</dbReference>
<name>A0A6F8PJY2_9GAMM</name>
<dbReference type="InterPro" id="IPR011990">
    <property type="entry name" value="TPR-like_helical_dom_sf"/>
</dbReference>
<evidence type="ECO:0000259" key="1">
    <source>
        <dbReference type="PROSITE" id="PS50011"/>
    </source>
</evidence>
<dbReference type="SMART" id="SM00671">
    <property type="entry name" value="SEL1"/>
    <property type="match status" value="3"/>
</dbReference>
<keyword evidence="3" id="KW-1185">Reference proteome</keyword>
<dbReference type="PROSITE" id="PS50011">
    <property type="entry name" value="PROTEIN_KINASE_DOM"/>
    <property type="match status" value="1"/>
</dbReference>
<dbReference type="Gene3D" id="1.25.40.10">
    <property type="entry name" value="Tetratricopeptide repeat domain"/>
    <property type="match status" value="1"/>
</dbReference>